<gene>
    <name evidence="1" type="ORF">T05_2896</name>
</gene>
<proteinExistence type="predicted"/>
<evidence type="ECO:0000313" key="2">
    <source>
        <dbReference type="Proteomes" id="UP000055048"/>
    </source>
</evidence>
<keyword evidence="2" id="KW-1185">Reference proteome</keyword>
<protein>
    <submittedName>
        <fullName evidence="1">Uncharacterized protein</fullName>
    </submittedName>
</protein>
<name>A0A0V0TST5_9BILA</name>
<evidence type="ECO:0000313" key="1">
    <source>
        <dbReference type="EMBL" id="KRX42033.1"/>
    </source>
</evidence>
<organism evidence="1 2">
    <name type="scientific">Trichinella murrelli</name>
    <dbReference type="NCBI Taxonomy" id="144512"/>
    <lineage>
        <taxon>Eukaryota</taxon>
        <taxon>Metazoa</taxon>
        <taxon>Ecdysozoa</taxon>
        <taxon>Nematoda</taxon>
        <taxon>Enoplea</taxon>
        <taxon>Dorylaimia</taxon>
        <taxon>Trichinellida</taxon>
        <taxon>Trichinellidae</taxon>
        <taxon>Trichinella</taxon>
    </lineage>
</organism>
<sequence length="84" mass="9941">MDWIEIFISNADDKDNKTKPIRAELIIIKWDLYHRHVYPGFDELGLTCRRNCPTIASGVEALSVHWPTWQCHRCVNSSRMEKQR</sequence>
<accession>A0A0V0TST5</accession>
<comment type="caution">
    <text evidence="1">The sequence shown here is derived from an EMBL/GenBank/DDBJ whole genome shotgun (WGS) entry which is preliminary data.</text>
</comment>
<dbReference type="Proteomes" id="UP000055048">
    <property type="component" value="Unassembled WGS sequence"/>
</dbReference>
<dbReference type="EMBL" id="JYDJ01000154">
    <property type="protein sequence ID" value="KRX42033.1"/>
    <property type="molecule type" value="Genomic_DNA"/>
</dbReference>
<reference evidence="1 2" key="1">
    <citation type="submission" date="2015-01" db="EMBL/GenBank/DDBJ databases">
        <title>Evolution of Trichinella species and genotypes.</title>
        <authorList>
            <person name="Korhonen P.K."/>
            <person name="Edoardo P."/>
            <person name="Giuseppe L.R."/>
            <person name="Gasser R.B."/>
        </authorList>
    </citation>
    <scope>NUCLEOTIDE SEQUENCE [LARGE SCALE GENOMIC DNA]</scope>
    <source>
        <strain evidence="1">ISS417</strain>
    </source>
</reference>
<dbReference type="AlphaFoldDB" id="A0A0V0TST5"/>